<accession>A0ACC2IGP8</accession>
<gene>
    <name evidence="1" type="ORF">ONZ43_g4915</name>
</gene>
<comment type="caution">
    <text evidence="1">The sequence shown here is derived from an EMBL/GenBank/DDBJ whole genome shotgun (WGS) entry which is preliminary data.</text>
</comment>
<dbReference type="Proteomes" id="UP001153334">
    <property type="component" value="Unassembled WGS sequence"/>
</dbReference>
<dbReference type="EMBL" id="JAPESX010001416">
    <property type="protein sequence ID" value="KAJ8114390.1"/>
    <property type="molecule type" value="Genomic_DNA"/>
</dbReference>
<keyword evidence="2" id="KW-1185">Reference proteome</keyword>
<reference evidence="1" key="1">
    <citation type="submission" date="2022-11" db="EMBL/GenBank/DDBJ databases">
        <title>Genome Sequence of Nemania bipapillata.</title>
        <authorList>
            <person name="Buettner E."/>
        </authorList>
    </citation>
    <scope>NUCLEOTIDE SEQUENCE</scope>
    <source>
        <strain evidence="1">CP14</strain>
    </source>
</reference>
<name>A0ACC2IGP8_9PEZI</name>
<evidence type="ECO:0000313" key="1">
    <source>
        <dbReference type="EMBL" id="KAJ8114390.1"/>
    </source>
</evidence>
<organism evidence="1 2">
    <name type="scientific">Nemania bipapillata</name>
    <dbReference type="NCBI Taxonomy" id="110536"/>
    <lineage>
        <taxon>Eukaryota</taxon>
        <taxon>Fungi</taxon>
        <taxon>Dikarya</taxon>
        <taxon>Ascomycota</taxon>
        <taxon>Pezizomycotina</taxon>
        <taxon>Sordariomycetes</taxon>
        <taxon>Xylariomycetidae</taxon>
        <taxon>Xylariales</taxon>
        <taxon>Xylariaceae</taxon>
        <taxon>Nemania</taxon>
    </lineage>
</organism>
<proteinExistence type="predicted"/>
<sequence>MPPAPTNDGELSHKEKAILALAWKCFETEPKIDWEKLGALGGYTNWRSARNLFAIAKKKLNAHVNADNGADDDGHGNTASPKTPTGKKRKDDAEHGNSDALTPKKAKKTPVKSTPKKGQPTKGKGKGKDKDDDDDKNEIEDSIEVKGPENEEGDV</sequence>
<evidence type="ECO:0000313" key="2">
    <source>
        <dbReference type="Proteomes" id="UP001153334"/>
    </source>
</evidence>
<protein>
    <submittedName>
        <fullName evidence="1">Uncharacterized protein</fullName>
    </submittedName>
</protein>